<name>A0A1A3MT56_MYCAS</name>
<protein>
    <submittedName>
        <fullName evidence="3">Uncharacterized protein</fullName>
    </submittedName>
</protein>
<accession>A0A1A3MT56</accession>
<evidence type="ECO:0000313" key="4">
    <source>
        <dbReference type="Proteomes" id="UP000093629"/>
    </source>
</evidence>
<evidence type="ECO:0000256" key="1">
    <source>
        <dbReference type="SAM" id="MobiDB-lite"/>
    </source>
</evidence>
<feature type="transmembrane region" description="Helical" evidence="2">
    <location>
        <begin position="112"/>
        <end position="132"/>
    </location>
</feature>
<sequence>MAAPDESQQEHDSAQQAPEGSEPRIIRLRLVPWDVVTMVILLALLICALTLTSWPTRLFAFTENVCQGEDCGLVPFGADYYIYPLVWGGIGAAGTTALLGPVVSSVKGWFMCFWPVVSVAVLSLASVVGRALTDFSSNYWH</sequence>
<keyword evidence="2" id="KW-1133">Transmembrane helix</keyword>
<keyword evidence="2" id="KW-0812">Transmembrane</keyword>
<evidence type="ECO:0000313" key="3">
    <source>
        <dbReference type="EMBL" id="OBK12706.1"/>
    </source>
</evidence>
<gene>
    <name evidence="3" type="ORF">A5636_10910</name>
</gene>
<organism evidence="3 4">
    <name type="scientific">Mycobacterium asiaticum</name>
    <dbReference type="NCBI Taxonomy" id="1790"/>
    <lineage>
        <taxon>Bacteria</taxon>
        <taxon>Bacillati</taxon>
        <taxon>Actinomycetota</taxon>
        <taxon>Actinomycetes</taxon>
        <taxon>Mycobacteriales</taxon>
        <taxon>Mycobacteriaceae</taxon>
        <taxon>Mycobacterium</taxon>
    </lineage>
</organism>
<dbReference type="OrthoDB" id="4733664at2"/>
<feature type="transmembrane region" description="Helical" evidence="2">
    <location>
        <begin position="80"/>
        <end position="100"/>
    </location>
</feature>
<dbReference type="RefSeq" id="WP_065160410.1">
    <property type="nucleotide sequence ID" value="NZ_LZLQ01000124.1"/>
</dbReference>
<dbReference type="Proteomes" id="UP000093629">
    <property type="component" value="Unassembled WGS sequence"/>
</dbReference>
<keyword evidence="4" id="KW-1185">Reference proteome</keyword>
<reference evidence="4" key="1">
    <citation type="submission" date="2016-06" db="EMBL/GenBank/DDBJ databases">
        <authorList>
            <person name="Sutton G."/>
            <person name="Brinkac L."/>
            <person name="Sanka R."/>
            <person name="Adams M."/>
            <person name="Lau E."/>
            <person name="Garcia-Basteiro A."/>
            <person name="Lopez-Varela E."/>
            <person name="Palencia S."/>
        </authorList>
    </citation>
    <scope>NUCLEOTIDE SEQUENCE [LARGE SCALE GENOMIC DNA]</scope>
    <source>
        <strain evidence="4">1245139.5</strain>
    </source>
</reference>
<proteinExistence type="predicted"/>
<dbReference type="EMBL" id="LZLQ01000124">
    <property type="protein sequence ID" value="OBK12706.1"/>
    <property type="molecule type" value="Genomic_DNA"/>
</dbReference>
<comment type="caution">
    <text evidence="3">The sequence shown here is derived from an EMBL/GenBank/DDBJ whole genome shotgun (WGS) entry which is preliminary data.</text>
</comment>
<keyword evidence="2" id="KW-0472">Membrane</keyword>
<feature type="region of interest" description="Disordered" evidence="1">
    <location>
        <begin position="1"/>
        <end position="20"/>
    </location>
</feature>
<evidence type="ECO:0000256" key="2">
    <source>
        <dbReference type="SAM" id="Phobius"/>
    </source>
</evidence>
<feature type="transmembrane region" description="Helical" evidence="2">
    <location>
        <begin position="30"/>
        <end position="51"/>
    </location>
</feature>
<dbReference type="AlphaFoldDB" id="A0A1A3MT56"/>